<dbReference type="AlphaFoldDB" id="A0A9P7BHY1"/>
<evidence type="ECO:0000256" key="11">
    <source>
        <dbReference type="ARBA" id="ARBA00023160"/>
    </source>
</evidence>
<keyword evidence="11 12" id="KW-0275">Fatty acid biosynthesis</keyword>
<evidence type="ECO:0000256" key="6">
    <source>
        <dbReference type="ARBA" id="ARBA00022857"/>
    </source>
</evidence>
<evidence type="ECO:0000256" key="4">
    <source>
        <dbReference type="ARBA" id="ARBA00022824"/>
    </source>
</evidence>
<comment type="similarity">
    <text evidence="12">Belongs to the short-chain dehydrogenases/reductases (SDR) family.</text>
</comment>
<dbReference type="CDD" id="cd05356">
    <property type="entry name" value="17beta-HSD1_like_SDR_c"/>
    <property type="match status" value="1"/>
</dbReference>
<keyword evidence="3 12" id="KW-0812">Transmembrane</keyword>
<dbReference type="GO" id="GO:0045703">
    <property type="term" value="F:ketoreductase activity"/>
    <property type="evidence" value="ECO:0007669"/>
    <property type="project" value="UniProtKB-UniRule"/>
</dbReference>
<evidence type="ECO:0000256" key="2">
    <source>
        <dbReference type="ARBA" id="ARBA00022516"/>
    </source>
</evidence>
<keyword evidence="5 12" id="KW-0276">Fatty acid metabolism</keyword>
<dbReference type="OrthoDB" id="5545019at2759"/>
<accession>A0A9P7BHY1</accession>
<keyword evidence="7 12" id="KW-1133">Transmembrane helix</keyword>
<organism evidence="13 14">
    <name type="scientific">Pichia californica</name>
    <dbReference type="NCBI Taxonomy" id="460514"/>
    <lineage>
        <taxon>Eukaryota</taxon>
        <taxon>Fungi</taxon>
        <taxon>Dikarya</taxon>
        <taxon>Ascomycota</taxon>
        <taxon>Saccharomycotina</taxon>
        <taxon>Pichiomycetes</taxon>
        <taxon>Pichiales</taxon>
        <taxon>Pichiaceae</taxon>
        <taxon>Pichia</taxon>
    </lineage>
</organism>
<dbReference type="EMBL" id="PUHW01000047">
    <property type="protein sequence ID" value="KAG0690078.1"/>
    <property type="molecule type" value="Genomic_DNA"/>
</dbReference>
<evidence type="ECO:0000256" key="5">
    <source>
        <dbReference type="ARBA" id="ARBA00022832"/>
    </source>
</evidence>
<evidence type="ECO:0000313" key="14">
    <source>
        <dbReference type="Proteomes" id="UP000697127"/>
    </source>
</evidence>
<dbReference type="PIRSF" id="PIRSF000126">
    <property type="entry name" value="11-beta-HSD1"/>
    <property type="match status" value="1"/>
</dbReference>
<evidence type="ECO:0000256" key="12">
    <source>
        <dbReference type="HAMAP-Rule" id="MF_03107"/>
    </source>
</evidence>
<dbReference type="PANTHER" id="PTHR43086">
    <property type="entry name" value="VERY-LONG-CHAIN 3-OXOOACYL-COA REDUCTASE"/>
    <property type="match status" value="1"/>
</dbReference>
<feature type="active site" description="Proton acceptor" evidence="12">
    <location>
        <position position="219"/>
    </location>
</feature>
<sequence length="346" mass="37724">MSGILQYISDCDCTITKGFIFIAFAIGVFKLTTTTLSFASIIFDSYILPGVNFSKYGANKGNWAVITGASDGIGKEYAFQLAKKGFNIVLVSRTESKLETVATEIQTKYKKQTKIVAFDATTDAPENYVALSKALEGLPVTILINNVGQSHSIPVSFLDTTDEEMMSIITLNNIVTLKVTKVVARLIVSNVGKSKNIRGLILTMGSFAGLIPSPLLGVYSGSKAFLQNWSGALAGELKPEGVDVELVISYLVTSAMSKIKRTSFSIPNPKQFVSSTLKNIGRRVGAQERYATITPYPSHALMHWGIETFIGVYSKTVNKINLDMHLSIRKRALKKAARLEAEKKQS</sequence>
<dbReference type="PROSITE" id="PS00061">
    <property type="entry name" value="ADH_SHORT"/>
    <property type="match status" value="1"/>
</dbReference>
<dbReference type="Gene3D" id="3.40.50.720">
    <property type="entry name" value="NAD(P)-binding Rossmann-like Domain"/>
    <property type="match status" value="1"/>
</dbReference>
<evidence type="ECO:0000256" key="7">
    <source>
        <dbReference type="ARBA" id="ARBA00022989"/>
    </source>
</evidence>
<evidence type="ECO:0000313" key="13">
    <source>
        <dbReference type="EMBL" id="KAG0690078.1"/>
    </source>
</evidence>
<dbReference type="GO" id="GO:0030148">
    <property type="term" value="P:sphingolipid biosynthetic process"/>
    <property type="evidence" value="ECO:0007669"/>
    <property type="project" value="UniProtKB-ARBA"/>
</dbReference>
<keyword evidence="6 12" id="KW-0521">NADP</keyword>
<proteinExistence type="inferred from homology"/>
<dbReference type="InterPro" id="IPR036291">
    <property type="entry name" value="NAD(P)-bd_dom_sf"/>
</dbReference>
<protein>
    <recommendedName>
        <fullName evidence="12">Very-long-chain 3-oxoacyl-CoA reductase</fullName>
        <ecNumber evidence="12">1.1.1.330</ecNumber>
    </recommendedName>
    <alternativeName>
        <fullName evidence="12">3-ketoacyl-CoA reductase</fullName>
        <shortName evidence="12">3-ketoreductase</shortName>
        <shortName evidence="12">KAR</shortName>
    </alternativeName>
    <alternativeName>
        <fullName evidence="12">Microsomal beta-keto-reductase</fullName>
    </alternativeName>
</protein>
<comment type="catalytic activity">
    <reaction evidence="12">
        <text>a very-long-chain (3R)-3-hydroxyacyl-CoA + NADP(+) = a very-long-chain 3-oxoacyl-CoA + NADPH + H(+)</text>
        <dbReference type="Rhea" id="RHEA:48680"/>
        <dbReference type="ChEBI" id="CHEBI:15378"/>
        <dbReference type="ChEBI" id="CHEBI:57783"/>
        <dbReference type="ChEBI" id="CHEBI:58349"/>
        <dbReference type="ChEBI" id="CHEBI:85440"/>
        <dbReference type="ChEBI" id="CHEBI:90725"/>
        <dbReference type="EC" id="1.1.1.330"/>
    </reaction>
</comment>
<comment type="function">
    <text evidence="12">Component of the microsomal membrane bound fatty acid elongation system, which produces the 26-carbon very long-chain fatty acids (VLCFA) from palmitate. Catalyzes the reduction of the 3-ketoacyl-CoA intermediate that is formed in each cycle of fatty acid elongation. VLCFAs serve as precursors for ceramide and sphingolipids.</text>
</comment>
<dbReference type="HAMAP" id="MF_03107">
    <property type="entry name" value="3_ketoreductase"/>
    <property type="match status" value="1"/>
</dbReference>
<keyword evidence="14" id="KW-1185">Reference proteome</keyword>
<dbReference type="EC" id="1.1.1.330" evidence="12"/>
<evidence type="ECO:0000256" key="1">
    <source>
        <dbReference type="ARBA" id="ARBA00005194"/>
    </source>
</evidence>
<dbReference type="PANTHER" id="PTHR43086:SF2">
    <property type="entry name" value="HYDROXYSTEROID DEHYDROGENASE-LIKE PROTEIN 1"/>
    <property type="match status" value="1"/>
</dbReference>
<dbReference type="GO" id="GO:0005789">
    <property type="term" value="C:endoplasmic reticulum membrane"/>
    <property type="evidence" value="ECO:0007669"/>
    <property type="project" value="UniProtKB-SubCell"/>
</dbReference>
<dbReference type="GO" id="GO:0030497">
    <property type="term" value="P:fatty acid elongation"/>
    <property type="evidence" value="ECO:0007669"/>
    <property type="project" value="UniProtKB-UniRule"/>
</dbReference>
<evidence type="ECO:0000256" key="8">
    <source>
        <dbReference type="ARBA" id="ARBA00023002"/>
    </source>
</evidence>
<evidence type="ECO:0000256" key="3">
    <source>
        <dbReference type="ARBA" id="ARBA00022692"/>
    </source>
</evidence>
<dbReference type="InterPro" id="IPR020904">
    <property type="entry name" value="Sc_DH/Rdtase_CS"/>
</dbReference>
<name>A0A9P7BHY1_9ASCO</name>
<reference evidence="13" key="1">
    <citation type="submission" date="2020-11" db="EMBL/GenBank/DDBJ databases">
        <title>Kefir isolates.</title>
        <authorList>
            <person name="Marcisauskas S."/>
            <person name="Kim Y."/>
            <person name="Blasche S."/>
        </authorList>
    </citation>
    <scope>NUCLEOTIDE SEQUENCE</scope>
    <source>
        <strain evidence="13">Olga-1</strain>
    </source>
</reference>
<dbReference type="Pfam" id="PF00106">
    <property type="entry name" value="adh_short"/>
    <property type="match status" value="1"/>
</dbReference>
<dbReference type="SUPFAM" id="SSF51735">
    <property type="entry name" value="NAD(P)-binding Rossmann-fold domains"/>
    <property type="match status" value="1"/>
</dbReference>
<dbReference type="InterPro" id="IPR027533">
    <property type="entry name" value="3_ketoreductase_fungal"/>
</dbReference>
<keyword evidence="9 12" id="KW-0443">Lipid metabolism</keyword>
<dbReference type="FunFam" id="3.40.50.720:FF:000317">
    <property type="entry name" value="Very-long-chain 3-oxoacyl-CoA reductase"/>
    <property type="match status" value="1"/>
</dbReference>
<dbReference type="Proteomes" id="UP000697127">
    <property type="component" value="Unassembled WGS sequence"/>
</dbReference>
<dbReference type="GO" id="GO:0141040">
    <property type="term" value="F:very-long-chain 3-oxoacyl-CoA reductase activity"/>
    <property type="evidence" value="ECO:0007669"/>
    <property type="project" value="UniProtKB-EC"/>
</dbReference>
<feature type="binding site" evidence="12">
    <location>
        <position position="206"/>
    </location>
    <ligand>
        <name>substrate</name>
    </ligand>
</feature>
<evidence type="ECO:0000256" key="10">
    <source>
        <dbReference type="ARBA" id="ARBA00023136"/>
    </source>
</evidence>
<comment type="caution">
    <text evidence="13">The sequence shown here is derived from an EMBL/GenBank/DDBJ whole genome shotgun (WGS) entry which is preliminary data.</text>
</comment>
<comment type="pathway">
    <text evidence="1">Lipid metabolism; fatty acid biosynthesis.</text>
</comment>
<dbReference type="InterPro" id="IPR002347">
    <property type="entry name" value="SDR_fam"/>
</dbReference>
<dbReference type="PRINTS" id="PR00081">
    <property type="entry name" value="GDHRDH"/>
</dbReference>
<comment type="subcellular location">
    <subcellularLocation>
        <location evidence="12">Endoplasmic reticulum membrane</location>
        <topology evidence="12">Single-pass membrane protein</topology>
    </subcellularLocation>
</comment>
<keyword evidence="4 12" id="KW-0256">Endoplasmic reticulum</keyword>
<keyword evidence="10 12" id="KW-0472">Membrane</keyword>
<evidence type="ECO:0000256" key="9">
    <source>
        <dbReference type="ARBA" id="ARBA00023098"/>
    </source>
</evidence>
<keyword evidence="8 12" id="KW-0560">Oxidoreductase</keyword>
<gene>
    <name evidence="13" type="ORF">C6P40_003905</name>
</gene>
<keyword evidence="2 12" id="KW-0444">Lipid biosynthesis</keyword>